<accession>A0A1B0AHQ3</accession>
<sequence length="135" mass="15114">MREVGKEKYSSKDEEVKQSNFHLKAFVKKAIKKILSEKSSNTPRHQKIKHDKSEQTDITPEEFELDDCLLESNDIVITQNKDGFVLHVKKLGNITTAKIPSQDDDQVTAAAVAAATSDQVHAQPQITEVQEIPDS</sequence>
<protein>
    <submittedName>
        <fullName evidence="2">Uncharacterized protein</fullName>
    </submittedName>
</protein>
<evidence type="ECO:0000256" key="1">
    <source>
        <dbReference type="SAM" id="MobiDB-lite"/>
    </source>
</evidence>
<feature type="region of interest" description="Disordered" evidence="1">
    <location>
        <begin position="37"/>
        <end position="59"/>
    </location>
</feature>
<evidence type="ECO:0000313" key="2">
    <source>
        <dbReference type="EnsemblMetazoa" id="GPAI046158-PA"/>
    </source>
</evidence>
<proteinExistence type="predicted"/>
<dbReference type="VEuPathDB" id="VectorBase:GPAI046158"/>
<reference evidence="2" key="2">
    <citation type="submission" date="2020-05" db="UniProtKB">
        <authorList>
            <consortium name="EnsemblMetazoa"/>
        </authorList>
    </citation>
    <scope>IDENTIFICATION</scope>
    <source>
        <strain evidence="2">IAEA</strain>
    </source>
</reference>
<dbReference type="AlphaFoldDB" id="A0A1B0AHQ3"/>
<evidence type="ECO:0000313" key="3">
    <source>
        <dbReference type="Proteomes" id="UP000092445"/>
    </source>
</evidence>
<name>A0A1B0AHQ3_GLOPL</name>
<organism evidence="2 3">
    <name type="scientific">Glossina pallidipes</name>
    <name type="common">Tsetse fly</name>
    <dbReference type="NCBI Taxonomy" id="7398"/>
    <lineage>
        <taxon>Eukaryota</taxon>
        <taxon>Metazoa</taxon>
        <taxon>Ecdysozoa</taxon>
        <taxon>Arthropoda</taxon>
        <taxon>Hexapoda</taxon>
        <taxon>Insecta</taxon>
        <taxon>Pterygota</taxon>
        <taxon>Neoptera</taxon>
        <taxon>Endopterygota</taxon>
        <taxon>Diptera</taxon>
        <taxon>Brachycera</taxon>
        <taxon>Muscomorpha</taxon>
        <taxon>Hippoboscoidea</taxon>
        <taxon>Glossinidae</taxon>
        <taxon>Glossina</taxon>
    </lineage>
</organism>
<dbReference type="STRING" id="7398.A0A1B0AHQ3"/>
<dbReference type="EnsemblMetazoa" id="GPAI046158-RA">
    <property type="protein sequence ID" value="GPAI046158-PA"/>
    <property type="gene ID" value="GPAI046158"/>
</dbReference>
<dbReference type="Proteomes" id="UP000092445">
    <property type="component" value="Unassembled WGS sequence"/>
</dbReference>
<keyword evidence="3" id="KW-1185">Reference proteome</keyword>
<reference evidence="3" key="1">
    <citation type="submission" date="2014-03" db="EMBL/GenBank/DDBJ databases">
        <authorList>
            <person name="Aksoy S."/>
            <person name="Warren W."/>
            <person name="Wilson R.K."/>
        </authorList>
    </citation>
    <scope>NUCLEOTIDE SEQUENCE [LARGE SCALE GENOMIC DNA]</scope>
    <source>
        <strain evidence="3">IAEA</strain>
    </source>
</reference>